<evidence type="ECO:0000256" key="1">
    <source>
        <dbReference type="ARBA" id="ARBA00005915"/>
    </source>
</evidence>
<dbReference type="EMBL" id="JBHUMF010000030">
    <property type="protein sequence ID" value="MFD2681401.1"/>
    <property type="molecule type" value="Genomic_DNA"/>
</dbReference>
<comment type="caution">
    <text evidence="10">The sequence shown here is derived from an EMBL/GenBank/DDBJ whole genome shotgun (WGS) entry which is preliminary data.</text>
</comment>
<evidence type="ECO:0000256" key="2">
    <source>
        <dbReference type="ARBA" id="ARBA00019841"/>
    </source>
</evidence>
<reference evidence="11" key="1">
    <citation type="journal article" date="2019" name="Int. J. Syst. Evol. Microbiol.">
        <title>The Global Catalogue of Microorganisms (GCM) 10K type strain sequencing project: providing services to taxonomists for standard genome sequencing and annotation.</title>
        <authorList>
            <consortium name="The Broad Institute Genomics Platform"/>
            <consortium name="The Broad Institute Genome Sequencing Center for Infectious Disease"/>
            <person name="Wu L."/>
            <person name="Ma J."/>
        </authorList>
    </citation>
    <scope>NUCLEOTIDE SEQUENCE [LARGE SCALE GENOMIC DNA]</scope>
    <source>
        <strain evidence="11">KCTC 3913</strain>
    </source>
</reference>
<dbReference type="GO" id="GO:0004527">
    <property type="term" value="F:exonuclease activity"/>
    <property type="evidence" value="ECO:0007669"/>
    <property type="project" value="UniProtKB-KW"/>
</dbReference>
<feature type="domain" description="RecJ OB" evidence="9">
    <location>
        <begin position="455"/>
        <end position="561"/>
    </location>
</feature>
<dbReference type="Proteomes" id="UP001597506">
    <property type="component" value="Unassembled WGS sequence"/>
</dbReference>
<dbReference type="Pfam" id="PF01368">
    <property type="entry name" value="DHH"/>
    <property type="match status" value="1"/>
</dbReference>
<dbReference type="PANTHER" id="PTHR30255">
    <property type="entry name" value="SINGLE-STRANDED-DNA-SPECIFIC EXONUCLEASE RECJ"/>
    <property type="match status" value="1"/>
</dbReference>
<dbReference type="InterPro" id="IPR001667">
    <property type="entry name" value="DDH_dom"/>
</dbReference>
<keyword evidence="11" id="KW-1185">Reference proteome</keyword>
<dbReference type="SUPFAM" id="SSF64182">
    <property type="entry name" value="DHH phosphoesterases"/>
    <property type="match status" value="1"/>
</dbReference>
<evidence type="ECO:0000256" key="3">
    <source>
        <dbReference type="ARBA" id="ARBA00022722"/>
    </source>
</evidence>
<dbReference type="Gene3D" id="3.90.1640.30">
    <property type="match status" value="1"/>
</dbReference>
<evidence type="ECO:0000256" key="5">
    <source>
        <dbReference type="ARBA" id="ARBA00022839"/>
    </source>
</evidence>
<evidence type="ECO:0000313" key="11">
    <source>
        <dbReference type="Proteomes" id="UP001597506"/>
    </source>
</evidence>
<evidence type="ECO:0000259" key="9">
    <source>
        <dbReference type="Pfam" id="PF17768"/>
    </source>
</evidence>
<dbReference type="NCBIfam" id="TIGR00644">
    <property type="entry name" value="recJ"/>
    <property type="match status" value="1"/>
</dbReference>
<keyword evidence="4" id="KW-0378">Hydrolase</keyword>
<organism evidence="10 11">
    <name type="scientific">Bacillus seohaeanensis</name>
    <dbReference type="NCBI Taxonomy" id="284580"/>
    <lineage>
        <taxon>Bacteria</taxon>
        <taxon>Bacillati</taxon>
        <taxon>Bacillota</taxon>
        <taxon>Bacilli</taxon>
        <taxon>Bacillales</taxon>
        <taxon>Bacillaceae</taxon>
        <taxon>Bacillus</taxon>
    </lineage>
</organism>
<accession>A0ABW5RS00</accession>
<feature type="domain" description="DHHA1" evidence="7">
    <location>
        <begin position="346"/>
        <end position="439"/>
    </location>
</feature>
<dbReference type="Gene3D" id="3.10.310.30">
    <property type="match status" value="1"/>
</dbReference>
<evidence type="ECO:0000313" key="10">
    <source>
        <dbReference type="EMBL" id="MFD2681401.1"/>
    </source>
</evidence>
<dbReference type="InterPro" id="IPR004610">
    <property type="entry name" value="RecJ"/>
</dbReference>
<proteinExistence type="inferred from homology"/>
<evidence type="ECO:0000259" key="6">
    <source>
        <dbReference type="Pfam" id="PF01368"/>
    </source>
</evidence>
<dbReference type="InterPro" id="IPR018779">
    <property type="entry name" value="RecJ_C"/>
</dbReference>
<dbReference type="InterPro" id="IPR041122">
    <property type="entry name" value="RecJ_OB"/>
</dbReference>
<dbReference type="Pfam" id="PF17768">
    <property type="entry name" value="RecJ_OB"/>
    <property type="match status" value="1"/>
</dbReference>
<keyword evidence="3" id="KW-0540">Nuclease</keyword>
<dbReference type="Pfam" id="PF10141">
    <property type="entry name" value="ssDNA-exonuc_C"/>
    <property type="match status" value="1"/>
</dbReference>
<name>A0ABW5RS00_9BACI</name>
<gene>
    <name evidence="10" type="primary">recJ</name>
    <name evidence="10" type="ORF">ACFSUL_11660</name>
</gene>
<evidence type="ECO:0000259" key="7">
    <source>
        <dbReference type="Pfam" id="PF02272"/>
    </source>
</evidence>
<feature type="domain" description="DDH" evidence="6">
    <location>
        <begin position="82"/>
        <end position="226"/>
    </location>
</feature>
<dbReference type="PANTHER" id="PTHR30255:SF2">
    <property type="entry name" value="SINGLE-STRANDED-DNA-SPECIFIC EXONUCLEASE RECJ"/>
    <property type="match status" value="1"/>
</dbReference>
<dbReference type="InterPro" id="IPR003156">
    <property type="entry name" value="DHHA1_dom"/>
</dbReference>
<dbReference type="InterPro" id="IPR051673">
    <property type="entry name" value="SSDNA_exonuclease_RecJ"/>
</dbReference>
<dbReference type="InterPro" id="IPR038763">
    <property type="entry name" value="DHH_sf"/>
</dbReference>
<protein>
    <recommendedName>
        <fullName evidence="2">Single-stranded-DNA-specific exonuclease RecJ</fullName>
    </recommendedName>
</protein>
<evidence type="ECO:0000256" key="4">
    <source>
        <dbReference type="ARBA" id="ARBA00022801"/>
    </source>
</evidence>
<dbReference type="Pfam" id="PF02272">
    <property type="entry name" value="DHHA1"/>
    <property type="match status" value="1"/>
</dbReference>
<keyword evidence="5 10" id="KW-0269">Exonuclease</keyword>
<evidence type="ECO:0000259" key="8">
    <source>
        <dbReference type="Pfam" id="PF10141"/>
    </source>
</evidence>
<sequence>MLKSKTRWIVQETNEQEVDKLAKELNIPSLVAKLLINRDLDDVEQARNFLFDTGDSFYDPFLFNDMQKAVDRIKEAIQNQEKILIYGDYDADGVSSTSVMMTVLRDLHADVEFYIPNRFSEGYGPNEQAFRWAKDSGVSLIITVDTGISAIHEAHIAKELELDLIITDHHEPGPQLPEALAIIHPKLAGSTYPFSDLAGVGVALKLAHALYGYLPEELLDLAAIGTIADLVPLMGENRAIAKKGLVQLRKSNRPGIKALCKLAKATQQEMNEESIGFVLAPRINAVGRLGDADPAVDLLLSEDEEEAMMIASEIDSINKERQAIVSEMTEEAIKMVEKDFPLSENQVLVIGKEGWNSGVVGIVASRLVDKFYRPTIVLSYDQETGKAKGSARSIVGFDLFQNLSTCRDILPHFGGHPMAAGMTLALEDVPELRNRLNLLASEQLEEEDFIPVTQLDTEIKLDEVSLESIEQLQMLAPFGMANPKPKLKIENVSVGNMKKIGANQNHLKLMLQEDDNFLDGVGFGLGEIADHLSPISKVSVIGELSINEWNNRRKPQIFLQDVMVQEWQLFDIRGMKQAERWLSIVPVLNRKIICFEAATLQFFSAISSEEVEVIDSIEKAEMVNITDLNLVLLDLPSDKKLLESLLKSGKPCRIYAHFYQREDHFFSTMPTRDHFKWYYLFLAKRKSFHIEKHGDELAKYKGWSKETIDFMSQVFFELEFVTINNGFISLNPTKMKRDLAESITYQKKQSHYMLENELVYSSYQELKAWFDERIVETVTARGGVEVWT</sequence>
<comment type="similarity">
    <text evidence="1">Belongs to the RecJ family.</text>
</comment>
<feature type="domain" description="Single-stranded-DNA-specific exonuclease RecJ C-terminal" evidence="8">
    <location>
        <begin position="568"/>
        <end position="770"/>
    </location>
</feature>
<dbReference type="RefSeq" id="WP_377935587.1">
    <property type="nucleotide sequence ID" value="NZ_JBHUMF010000030.1"/>
</dbReference>